<evidence type="ECO:0000313" key="2">
    <source>
        <dbReference type="Proteomes" id="UP000241158"/>
    </source>
</evidence>
<evidence type="ECO:0000313" key="1">
    <source>
        <dbReference type="EMBL" id="PSH58379.1"/>
    </source>
</evidence>
<dbReference type="Proteomes" id="UP000241158">
    <property type="component" value="Unassembled WGS sequence"/>
</dbReference>
<sequence>MIAVSLINFSDPIPLPRRTIPAKWVTNAANSMQISAFRSCAHVLAAIATSLYIAGRWMAGFQRTIANRIVREAGSDFSGFA</sequence>
<keyword evidence="2" id="KW-1185">Reference proteome</keyword>
<reference evidence="2" key="1">
    <citation type="submission" date="2017-11" db="EMBL/GenBank/DDBJ databases">
        <authorList>
            <person name="Kuznetsova I."/>
            <person name="Sazanova A."/>
            <person name="Chirak E."/>
            <person name="Safronova V."/>
            <person name="Willems A."/>
        </authorList>
    </citation>
    <scope>NUCLEOTIDE SEQUENCE [LARGE SCALE GENOMIC DNA]</scope>
    <source>
        <strain evidence="2">PEPV15</strain>
    </source>
</reference>
<name>A0A2P7AVZ4_9HYPH</name>
<protein>
    <submittedName>
        <fullName evidence="1">Uncharacterized protein</fullName>
    </submittedName>
</protein>
<proteinExistence type="predicted"/>
<gene>
    <name evidence="1" type="ORF">CU100_12280</name>
</gene>
<accession>A0A2P7AVZ4</accession>
<organism evidence="1 2">
    <name type="scientific">Phyllobacterium endophyticum</name>
    <dbReference type="NCBI Taxonomy" id="1149773"/>
    <lineage>
        <taxon>Bacteria</taxon>
        <taxon>Pseudomonadati</taxon>
        <taxon>Pseudomonadota</taxon>
        <taxon>Alphaproteobacteria</taxon>
        <taxon>Hyphomicrobiales</taxon>
        <taxon>Phyllobacteriaceae</taxon>
        <taxon>Phyllobacterium</taxon>
    </lineage>
</organism>
<dbReference type="AlphaFoldDB" id="A0A2P7AVZ4"/>
<dbReference type="EMBL" id="PGGN01000002">
    <property type="protein sequence ID" value="PSH58379.1"/>
    <property type="molecule type" value="Genomic_DNA"/>
</dbReference>
<comment type="caution">
    <text evidence="1">The sequence shown here is derived from an EMBL/GenBank/DDBJ whole genome shotgun (WGS) entry which is preliminary data.</text>
</comment>